<dbReference type="Pfam" id="PF13545">
    <property type="entry name" value="HTH_Crp_2"/>
    <property type="match status" value="1"/>
</dbReference>
<evidence type="ECO:0000256" key="2">
    <source>
        <dbReference type="ARBA" id="ARBA00023125"/>
    </source>
</evidence>
<dbReference type="Proteomes" id="UP000563151">
    <property type="component" value="Unassembled WGS sequence"/>
</dbReference>
<evidence type="ECO:0000313" key="7">
    <source>
        <dbReference type="Proteomes" id="UP000563151"/>
    </source>
</evidence>
<evidence type="ECO:0000259" key="5">
    <source>
        <dbReference type="PROSITE" id="PS51063"/>
    </source>
</evidence>
<dbReference type="PROSITE" id="PS50042">
    <property type="entry name" value="CNMP_BINDING_3"/>
    <property type="match status" value="1"/>
</dbReference>
<dbReference type="InterPro" id="IPR050397">
    <property type="entry name" value="Env_Response_Regulators"/>
</dbReference>
<dbReference type="SMART" id="SM00419">
    <property type="entry name" value="HTH_CRP"/>
    <property type="match status" value="1"/>
</dbReference>
<dbReference type="InterPro" id="IPR000595">
    <property type="entry name" value="cNMP-bd_dom"/>
</dbReference>
<dbReference type="SUPFAM" id="SSF51206">
    <property type="entry name" value="cAMP-binding domain-like"/>
    <property type="match status" value="1"/>
</dbReference>
<dbReference type="PANTHER" id="PTHR24567:SF74">
    <property type="entry name" value="HTH-TYPE TRANSCRIPTIONAL REGULATOR ARCR"/>
    <property type="match status" value="1"/>
</dbReference>
<dbReference type="InterPro" id="IPR036390">
    <property type="entry name" value="WH_DNA-bd_sf"/>
</dbReference>
<dbReference type="CDD" id="cd00038">
    <property type="entry name" value="CAP_ED"/>
    <property type="match status" value="1"/>
</dbReference>
<accession>A0A923E741</accession>
<keyword evidence="2" id="KW-0238">DNA-binding</keyword>
<dbReference type="InterPro" id="IPR018490">
    <property type="entry name" value="cNMP-bd_dom_sf"/>
</dbReference>
<keyword evidence="7" id="KW-1185">Reference proteome</keyword>
<dbReference type="PRINTS" id="PR00034">
    <property type="entry name" value="HTHCRP"/>
</dbReference>
<keyword evidence="1" id="KW-0805">Transcription regulation</keyword>
<dbReference type="PANTHER" id="PTHR24567">
    <property type="entry name" value="CRP FAMILY TRANSCRIPTIONAL REGULATORY PROTEIN"/>
    <property type="match status" value="1"/>
</dbReference>
<reference evidence="6 7" key="1">
    <citation type="submission" date="2020-04" db="EMBL/GenBank/DDBJ databases">
        <title>Genomic insights into acetone-butanol-ethanol (ABE) fermentation by sequencing solventogenic clostridia strains.</title>
        <authorList>
            <person name="Brown S."/>
        </authorList>
    </citation>
    <scope>NUCLEOTIDE SEQUENCE [LARGE SCALE GENOMIC DNA]</scope>
    <source>
        <strain evidence="6 7">DJ011</strain>
    </source>
</reference>
<dbReference type="InterPro" id="IPR036388">
    <property type="entry name" value="WH-like_DNA-bd_sf"/>
</dbReference>
<dbReference type="Gene3D" id="2.60.120.10">
    <property type="entry name" value="Jelly Rolls"/>
    <property type="match status" value="1"/>
</dbReference>
<dbReference type="GO" id="GO:0003700">
    <property type="term" value="F:DNA-binding transcription factor activity"/>
    <property type="evidence" value="ECO:0007669"/>
    <property type="project" value="TreeGrafter"/>
</dbReference>
<dbReference type="EMBL" id="JAAZWO010000007">
    <property type="protein sequence ID" value="MBC2397633.1"/>
    <property type="molecule type" value="Genomic_DNA"/>
</dbReference>
<dbReference type="GO" id="GO:0005829">
    <property type="term" value="C:cytosol"/>
    <property type="evidence" value="ECO:0007669"/>
    <property type="project" value="TreeGrafter"/>
</dbReference>
<dbReference type="PROSITE" id="PS51063">
    <property type="entry name" value="HTH_CRP_2"/>
    <property type="match status" value="1"/>
</dbReference>
<dbReference type="SMART" id="SM00100">
    <property type="entry name" value="cNMP"/>
    <property type="match status" value="1"/>
</dbReference>
<protein>
    <submittedName>
        <fullName evidence="6">Crp/Fnr family transcriptional regulator</fullName>
    </submittedName>
</protein>
<dbReference type="InterPro" id="IPR012318">
    <property type="entry name" value="HTH_CRP"/>
</dbReference>
<sequence length="229" mass="26625">MNKILKEDIYNLDLFGDLKKEEIEILLERGSKEKLKRGEGLFYEKDVINNIYIVLNGKVTLFRHSEIGQKRVIYILNSGEVINEVIFDNLPASINCEAFEDSIIICFEKEDLLQVMEKNFEFNKKIIYSMGKKIRRLYRQIKNTVPLKIDKKIAAKLWKLSKDYGINMEDGVLIDLNISITYLADMIGSTRETVSRCINGLQKQGLIEMKDKKIIVKDRDKLSSYFKGL</sequence>
<dbReference type="GO" id="GO:0003677">
    <property type="term" value="F:DNA binding"/>
    <property type="evidence" value="ECO:0007669"/>
    <property type="project" value="UniProtKB-KW"/>
</dbReference>
<keyword evidence="3" id="KW-0804">Transcription</keyword>
<comment type="caution">
    <text evidence="6">The sequence shown here is derived from an EMBL/GenBank/DDBJ whole genome shotgun (WGS) entry which is preliminary data.</text>
</comment>
<evidence type="ECO:0000256" key="1">
    <source>
        <dbReference type="ARBA" id="ARBA00023015"/>
    </source>
</evidence>
<dbReference type="Pfam" id="PF00027">
    <property type="entry name" value="cNMP_binding"/>
    <property type="match status" value="1"/>
</dbReference>
<dbReference type="Gene3D" id="1.10.10.10">
    <property type="entry name" value="Winged helix-like DNA-binding domain superfamily/Winged helix DNA-binding domain"/>
    <property type="match status" value="1"/>
</dbReference>
<dbReference type="AlphaFoldDB" id="A0A923E741"/>
<dbReference type="InterPro" id="IPR014710">
    <property type="entry name" value="RmlC-like_jellyroll"/>
</dbReference>
<dbReference type="SUPFAM" id="SSF46785">
    <property type="entry name" value="Winged helix' DNA-binding domain"/>
    <property type="match status" value="1"/>
</dbReference>
<evidence type="ECO:0000313" key="6">
    <source>
        <dbReference type="EMBL" id="MBC2397633.1"/>
    </source>
</evidence>
<proteinExistence type="predicted"/>
<feature type="domain" description="HTH crp-type" evidence="5">
    <location>
        <begin position="147"/>
        <end position="220"/>
    </location>
</feature>
<name>A0A923E741_CLOTT</name>
<feature type="domain" description="Cyclic nucleotide-binding" evidence="4">
    <location>
        <begin position="14"/>
        <end position="133"/>
    </location>
</feature>
<gene>
    <name evidence="6" type="ORF">HGG79_07565</name>
</gene>
<evidence type="ECO:0000259" key="4">
    <source>
        <dbReference type="PROSITE" id="PS50042"/>
    </source>
</evidence>
<organism evidence="6 7">
    <name type="scientific">Clostridium tetanomorphum</name>
    <dbReference type="NCBI Taxonomy" id="1553"/>
    <lineage>
        <taxon>Bacteria</taxon>
        <taxon>Bacillati</taxon>
        <taxon>Bacillota</taxon>
        <taxon>Clostridia</taxon>
        <taxon>Eubacteriales</taxon>
        <taxon>Clostridiaceae</taxon>
        <taxon>Clostridium</taxon>
    </lineage>
</organism>
<evidence type="ECO:0000256" key="3">
    <source>
        <dbReference type="ARBA" id="ARBA00023163"/>
    </source>
</evidence>
<dbReference type="RefSeq" id="WP_035148171.1">
    <property type="nucleotide sequence ID" value="NZ_JAAZWO010000007.1"/>
</dbReference>